<dbReference type="RefSeq" id="WP_069859639.1">
    <property type="nucleotide sequence ID" value="NZ_BDFE01000017.1"/>
</dbReference>
<evidence type="ECO:0000256" key="1">
    <source>
        <dbReference type="ARBA" id="ARBA00001946"/>
    </source>
</evidence>
<evidence type="ECO:0000256" key="12">
    <source>
        <dbReference type="ARBA" id="ARBA00022842"/>
    </source>
</evidence>
<dbReference type="AlphaFoldDB" id="A0A194AL48"/>
<keyword evidence="8" id="KW-0479">Metal-binding</keyword>
<reference evidence="17" key="1">
    <citation type="submission" date="2016-06" db="EMBL/GenBank/DDBJ databases">
        <title>Draft genome sequence of Desulfoplanes formicivorans strain Pf12B.</title>
        <authorList>
            <person name="Watanabe M."/>
            <person name="Kojima H."/>
            <person name="Fukui M."/>
        </authorList>
    </citation>
    <scope>NUCLEOTIDE SEQUENCE [LARGE SCALE GENOMIC DNA]</scope>
    <source>
        <strain evidence="17">Pf12B</strain>
    </source>
</reference>
<keyword evidence="16" id="KW-0670">Pyruvate</keyword>
<proteinExistence type="inferred from homology"/>
<evidence type="ECO:0000256" key="14">
    <source>
        <dbReference type="ARBA" id="ARBA00047700"/>
    </source>
</evidence>
<dbReference type="SUPFAM" id="SSF56059">
    <property type="entry name" value="Glutathione synthetase ATP-binding domain-like"/>
    <property type="match status" value="1"/>
</dbReference>
<dbReference type="PANTHER" id="PTHR43030:SF1">
    <property type="entry name" value="PHOSPHOENOLPYRUVATE SYNTHASE"/>
    <property type="match status" value="1"/>
</dbReference>
<comment type="caution">
    <text evidence="16">The sequence shown here is derived from an EMBL/GenBank/DDBJ whole genome shotgun (WGS) entry which is preliminary data.</text>
</comment>
<feature type="domain" description="Pyruvate phosphate dikinase AMP/ATP-binding" evidence="15">
    <location>
        <begin position="139"/>
        <end position="219"/>
    </location>
</feature>
<comment type="similarity">
    <text evidence="4">Belongs to the PEP-utilizing enzyme family.</text>
</comment>
<evidence type="ECO:0000313" key="17">
    <source>
        <dbReference type="Proteomes" id="UP000095200"/>
    </source>
</evidence>
<dbReference type="EC" id="2.7.9.2" evidence="5"/>
<comment type="cofactor">
    <cofactor evidence="1">
        <name>Mg(2+)</name>
        <dbReference type="ChEBI" id="CHEBI:18420"/>
    </cofactor>
</comment>
<evidence type="ECO:0000256" key="7">
    <source>
        <dbReference type="ARBA" id="ARBA00022679"/>
    </source>
</evidence>
<evidence type="ECO:0000256" key="10">
    <source>
        <dbReference type="ARBA" id="ARBA00022777"/>
    </source>
</evidence>
<dbReference type="InterPro" id="IPR002192">
    <property type="entry name" value="PPDK_AMP/ATP-bd"/>
</dbReference>
<dbReference type="GO" id="GO:0008986">
    <property type="term" value="F:pyruvate, water dikinase activity"/>
    <property type="evidence" value="ECO:0007669"/>
    <property type="project" value="UniProtKB-EC"/>
</dbReference>
<keyword evidence="9" id="KW-0547">Nucleotide-binding</keyword>
<dbReference type="STRING" id="1592317.DPF_2135"/>
<dbReference type="Gene3D" id="3.30.1490.20">
    <property type="entry name" value="ATP-grasp fold, A domain"/>
    <property type="match status" value="1"/>
</dbReference>
<keyword evidence="10 16" id="KW-0418">Kinase</keyword>
<dbReference type="GO" id="GO:0005524">
    <property type="term" value="F:ATP binding"/>
    <property type="evidence" value="ECO:0007669"/>
    <property type="project" value="UniProtKB-KW"/>
</dbReference>
<dbReference type="EMBL" id="BDFE01000017">
    <property type="protein sequence ID" value="GAU09409.1"/>
    <property type="molecule type" value="Genomic_DNA"/>
</dbReference>
<organism evidence="16 17">
    <name type="scientific">Desulfoplanes formicivorans</name>
    <dbReference type="NCBI Taxonomy" id="1592317"/>
    <lineage>
        <taxon>Bacteria</taxon>
        <taxon>Pseudomonadati</taxon>
        <taxon>Thermodesulfobacteriota</taxon>
        <taxon>Desulfovibrionia</taxon>
        <taxon>Desulfovibrionales</taxon>
        <taxon>Desulfoplanaceae</taxon>
        <taxon>Desulfoplanes</taxon>
    </lineage>
</organism>
<evidence type="ECO:0000256" key="11">
    <source>
        <dbReference type="ARBA" id="ARBA00022840"/>
    </source>
</evidence>
<dbReference type="GO" id="GO:0046872">
    <property type="term" value="F:metal ion binding"/>
    <property type="evidence" value="ECO:0007669"/>
    <property type="project" value="UniProtKB-KW"/>
</dbReference>
<evidence type="ECO:0000256" key="9">
    <source>
        <dbReference type="ARBA" id="ARBA00022741"/>
    </source>
</evidence>
<name>A0A194AL48_9BACT</name>
<keyword evidence="11" id="KW-0067">ATP-binding</keyword>
<gene>
    <name evidence="16" type="ORF">DPF_2135</name>
</gene>
<comment type="pathway">
    <text evidence="3">Carbohydrate biosynthesis; gluconeogenesis.</text>
</comment>
<dbReference type="Pfam" id="PF01326">
    <property type="entry name" value="PPDK_N"/>
    <property type="match status" value="1"/>
</dbReference>
<evidence type="ECO:0000313" key="16">
    <source>
        <dbReference type="EMBL" id="GAU09409.1"/>
    </source>
</evidence>
<comment type="catalytic activity">
    <reaction evidence="14">
        <text>pyruvate + ATP + H2O = phosphoenolpyruvate + AMP + phosphate + 2 H(+)</text>
        <dbReference type="Rhea" id="RHEA:11364"/>
        <dbReference type="ChEBI" id="CHEBI:15361"/>
        <dbReference type="ChEBI" id="CHEBI:15377"/>
        <dbReference type="ChEBI" id="CHEBI:15378"/>
        <dbReference type="ChEBI" id="CHEBI:30616"/>
        <dbReference type="ChEBI" id="CHEBI:43474"/>
        <dbReference type="ChEBI" id="CHEBI:58702"/>
        <dbReference type="ChEBI" id="CHEBI:456215"/>
        <dbReference type="EC" id="2.7.9.2"/>
    </reaction>
</comment>
<keyword evidence="17" id="KW-1185">Reference proteome</keyword>
<dbReference type="UniPathway" id="UPA00138"/>
<dbReference type="OrthoDB" id="9760711at2"/>
<comment type="function">
    <text evidence="2">Catalyzes the phosphorylation of pyruvate to phosphoenolpyruvate.</text>
</comment>
<evidence type="ECO:0000256" key="5">
    <source>
        <dbReference type="ARBA" id="ARBA00011996"/>
    </source>
</evidence>
<dbReference type="PANTHER" id="PTHR43030">
    <property type="entry name" value="PHOSPHOENOLPYRUVATE SYNTHASE"/>
    <property type="match status" value="1"/>
</dbReference>
<evidence type="ECO:0000256" key="2">
    <source>
        <dbReference type="ARBA" id="ARBA00002988"/>
    </source>
</evidence>
<evidence type="ECO:0000256" key="8">
    <source>
        <dbReference type="ARBA" id="ARBA00022723"/>
    </source>
</evidence>
<keyword evidence="12" id="KW-0460">Magnesium</keyword>
<accession>A0A194AL48</accession>
<evidence type="ECO:0000256" key="6">
    <source>
        <dbReference type="ARBA" id="ARBA00021623"/>
    </source>
</evidence>
<dbReference type="GO" id="GO:0006094">
    <property type="term" value="P:gluconeogenesis"/>
    <property type="evidence" value="ECO:0007669"/>
    <property type="project" value="UniProtKB-UniPathway"/>
</dbReference>
<keyword evidence="7" id="KW-0808">Transferase</keyword>
<dbReference type="InterPro" id="IPR013815">
    <property type="entry name" value="ATP_grasp_subdomain_1"/>
</dbReference>
<evidence type="ECO:0000256" key="4">
    <source>
        <dbReference type="ARBA" id="ARBA00007837"/>
    </source>
</evidence>
<evidence type="ECO:0000256" key="3">
    <source>
        <dbReference type="ARBA" id="ARBA00004742"/>
    </source>
</evidence>
<protein>
    <recommendedName>
        <fullName evidence="6">Phosphoenolpyruvate synthase</fullName>
        <ecNumber evidence="5">2.7.9.2</ecNumber>
    </recommendedName>
    <alternativeName>
        <fullName evidence="13">Pyruvate, water dikinase</fullName>
    </alternativeName>
</protein>
<evidence type="ECO:0000259" key="15">
    <source>
        <dbReference type="Pfam" id="PF01326"/>
    </source>
</evidence>
<evidence type="ECO:0000256" key="13">
    <source>
        <dbReference type="ARBA" id="ARBA00033470"/>
    </source>
</evidence>
<dbReference type="Proteomes" id="UP000095200">
    <property type="component" value="Unassembled WGS sequence"/>
</dbReference>
<dbReference type="InterPro" id="IPR006319">
    <property type="entry name" value="PEP_synth"/>
</dbReference>
<sequence>MTLRHIFAHWTYETFPPGAIIRSKYNAFARIMREDETCLGIIAEIEDIHARHPMADWSKILHLTFRLDLHVRKMLDHLQRINPLQFMDIMDYASKTSFYMRMAVSVADPEISPPFVFPLAEAFKRKKHANYASTALSRIMAASSSPLPIPRGFVISSSAYHYFIEANDLRPKIDKMLREINLHHPEGITHISRAIQEIIMEAPIPDSVADALEIATLDLVGGSGTVDMDADPRCTPATLGLAAHHVRLSGITLSGILQAWKECLLVKYRPQCISERIEQGLADSEAPMVVMVQAMTAHVESGWFRPEPTRAALDLPERTRQRDMVSIISNVSSSREETATMLLARDEGHRVLLHPEPAFMSPHNAKQLTMQGLAIQDLLPAPHAIGWLLDTRHRLWITSALPLETRTSNRIRFDKTLELVSRLTLTPIDPTRKVTAKHIRSMYDIISFAREKGIKEMFGLVNRSGLGLEGAKLLDRPPVRIWILNLAGGFFPTAAGKSHVGPNEFKSIPMWALWFGMESSLEGQSPASETAQREYRPLLYGHAILSRTYLHVSLHANRDFAEIDTVCGQDASRNHIGFRYKSTVFSPPSACILQMETMLQDHGFTTNRQGNMIEARCENLEETQIQKRLAVLGRLIAKQGPDAAMHQQGG</sequence>